<evidence type="ECO:0000313" key="6">
    <source>
        <dbReference type="Proteomes" id="UP001172102"/>
    </source>
</evidence>
<protein>
    <recommendedName>
        <fullName evidence="7">NAD(P)-binding domain-containing protein</fullName>
    </recommendedName>
</protein>
<organism evidence="5 6">
    <name type="scientific">Lasiosphaeris hirsuta</name>
    <dbReference type="NCBI Taxonomy" id="260670"/>
    <lineage>
        <taxon>Eukaryota</taxon>
        <taxon>Fungi</taxon>
        <taxon>Dikarya</taxon>
        <taxon>Ascomycota</taxon>
        <taxon>Pezizomycotina</taxon>
        <taxon>Sordariomycetes</taxon>
        <taxon>Sordariomycetidae</taxon>
        <taxon>Sordariales</taxon>
        <taxon>Lasiosphaeriaceae</taxon>
        <taxon>Lasiosphaeris</taxon>
    </lineage>
</organism>
<dbReference type="NCBIfam" id="TIGR03649">
    <property type="entry name" value="ergot_EASG"/>
    <property type="match status" value="1"/>
</dbReference>
<dbReference type="AlphaFoldDB" id="A0AA40E7I3"/>
<evidence type="ECO:0000256" key="1">
    <source>
        <dbReference type="ARBA" id="ARBA00005107"/>
    </source>
</evidence>
<evidence type="ECO:0000256" key="2">
    <source>
        <dbReference type="ARBA" id="ARBA00005372"/>
    </source>
</evidence>
<evidence type="ECO:0000313" key="5">
    <source>
        <dbReference type="EMBL" id="KAK0731149.1"/>
    </source>
</evidence>
<keyword evidence="6" id="KW-1185">Reference proteome</keyword>
<comment type="caution">
    <text evidence="5">The sequence shown here is derived from an EMBL/GenBank/DDBJ whole genome shotgun (WGS) entry which is preliminary data.</text>
</comment>
<keyword evidence="4" id="KW-0560">Oxidoreductase</keyword>
<dbReference type="EMBL" id="JAUKUA010000001">
    <property type="protein sequence ID" value="KAK0731149.1"/>
    <property type="molecule type" value="Genomic_DNA"/>
</dbReference>
<dbReference type="GO" id="GO:0016491">
    <property type="term" value="F:oxidoreductase activity"/>
    <property type="evidence" value="ECO:0007669"/>
    <property type="project" value="UniProtKB-KW"/>
</dbReference>
<dbReference type="Gene3D" id="3.40.50.720">
    <property type="entry name" value="NAD(P)-binding Rossmann-like Domain"/>
    <property type="match status" value="1"/>
</dbReference>
<dbReference type="Proteomes" id="UP001172102">
    <property type="component" value="Unassembled WGS sequence"/>
</dbReference>
<dbReference type="InterPro" id="IPR051604">
    <property type="entry name" value="Ergot_Alk_Oxidoreductase"/>
</dbReference>
<comment type="pathway">
    <text evidence="1">Alkaloid biosynthesis; ergot alkaloid biosynthesis.</text>
</comment>
<reference evidence="5" key="1">
    <citation type="submission" date="2023-06" db="EMBL/GenBank/DDBJ databases">
        <title>Genome-scale phylogeny and comparative genomics of the fungal order Sordariales.</title>
        <authorList>
            <consortium name="Lawrence Berkeley National Laboratory"/>
            <person name="Hensen N."/>
            <person name="Bonometti L."/>
            <person name="Westerberg I."/>
            <person name="Brannstrom I.O."/>
            <person name="Guillou S."/>
            <person name="Cros-Aarteil S."/>
            <person name="Calhoun S."/>
            <person name="Haridas S."/>
            <person name="Kuo A."/>
            <person name="Mondo S."/>
            <person name="Pangilinan J."/>
            <person name="Riley R."/>
            <person name="Labutti K."/>
            <person name="Andreopoulos B."/>
            <person name="Lipzen A."/>
            <person name="Chen C."/>
            <person name="Yanf M."/>
            <person name="Daum C."/>
            <person name="Ng V."/>
            <person name="Clum A."/>
            <person name="Steindorff A."/>
            <person name="Ohm R."/>
            <person name="Martin F."/>
            <person name="Silar P."/>
            <person name="Natvig D."/>
            <person name="Lalanne C."/>
            <person name="Gautier V."/>
            <person name="Ament-Velasquez S.L."/>
            <person name="Kruys A."/>
            <person name="Hutchinson M.I."/>
            <person name="Powell A.J."/>
            <person name="Barry K."/>
            <person name="Miller A.N."/>
            <person name="Grigoriev I.V."/>
            <person name="Debuchy R."/>
            <person name="Gladieux P."/>
            <person name="Thoren M.H."/>
            <person name="Johannesson H."/>
        </authorList>
    </citation>
    <scope>NUCLEOTIDE SEQUENCE</scope>
    <source>
        <strain evidence="5">SMH4607-1</strain>
    </source>
</reference>
<evidence type="ECO:0008006" key="7">
    <source>
        <dbReference type="Google" id="ProtNLM"/>
    </source>
</evidence>
<gene>
    <name evidence="5" type="ORF">B0H67DRAFT_597086</name>
</gene>
<proteinExistence type="inferred from homology"/>
<dbReference type="GO" id="GO:0009820">
    <property type="term" value="P:alkaloid metabolic process"/>
    <property type="evidence" value="ECO:0007669"/>
    <property type="project" value="UniProtKB-KW"/>
</dbReference>
<keyword evidence="3" id="KW-0017">Alkaloid metabolism</keyword>
<sequence>MRAVYERADKACGTYGQSCGKLVYIASIGTVGSRITKQLSAVATPALAASRNGDGANGVVFDWEDHKTWENPFKAAAKASKKGGDEMTRNSGSDSEIKSVFLLAPPMLDSAPIMMEFVDFARQRGAHRFVLLSASAIEAGGPAMGKIHAYLRELGCRCEVDWAVLRPTWFRQNIAEQETHLKPLREESKLYSATGEVKIPWALTRKELPNTEFVVLGPQLLSYHNLAEILTELLGRKIVHSLGMPENYARMMSSLDTAIEVGSENRVNDVVPSVTGCAPRPFREFAESVKSVWEPTVA</sequence>
<dbReference type="PANTHER" id="PTHR43162:SF1">
    <property type="entry name" value="PRESTALK A DIFFERENTIATION PROTEIN A"/>
    <property type="match status" value="1"/>
</dbReference>
<evidence type="ECO:0000256" key="3">
    <source>
        <dbReference type="ARBA" id="ARBA00022589"/>
    </source>
</evidence>
<dbReference type="PANTHER" id="PTHR43162">
    <property type="match status" value="1"/>
</dbReference>
<dbReference type="SUPFAM" id="SSF51735">
    <property type="entry name" value="NAD(P)-binding Rossmann-fold domains"/>
    <property type="match status" value="1"/>
</dbReference>
<comment type="similarity">
    <text evidence="2">Belongs to the fgaFS/easG family.</text>
</comment>
<name>A0AA40E7I3_9PEZI</name>
<evidence type="ECO:0000256" key="4">
    <source>
        <dbReference type="ARBA" id="ARBA00023002"/>
    </source>
</evidence>
<dbReference type="InterPro" id="IPR036291">
    <property type="entry name" value="NAD(P)-bd_dom_sf"/>
</dbReference>
<accession>A0AA40E7I3</accession>
<dbReference type="InterPro" id="IPR019901">
    <property type="entry name" value="Ergot_alkaloid_biosynthesis"/>
</dbReference>